<dbReference type="EMBL" id="JACVVK020000091">
    <property type="protein sequence ID" value="KAK7493581.1"/>
    <property type="molecule type" value="Genomic_DNA"/>
</dbReference>
<evidence type="ECO:0000256" key="1">
    <source>
        <dbReference type="SAM" id="MobiDB-lite"/>
    </source>
</evidence>
<evidence type="ECO:0000313" key="2">
    <source>
        <dbReference type="EMBL" id="KAK7493581.1"/>
    </source>
</evidence>
<accession>A0ABD0L2W5</accession>
<sequence>MIYRLVRTTICLTQSSPATAGRTAKRLSSVTIRSYNIHSTEQPHRRTRDDKSNYKARQELVFVRLRGQPVPPLHVRTVPAGNAEDKQTYITTN</sequence>
<reference evidence="2 3" key="1">
    <citation type="journal article" date="2023" name="Sci. Data">
        <title>Genome assembly of the Korean intertidal mud-creeper Batillaria attramentaria.</title>
        <authorList>
            <person name="Patra A.K."/>
            <person name="Ho P.T."/>
            <person name="Jun S."/>
            <person name="Lee S.J."/>
            <person name="Kim Y."/>
            <person name="Won Y.J."/>
        </authorList>
    </citation>
    <scope>NUCLEOTIDE SEQUENCE [LARGE SCALE GENOMIC DNA]</scope>
    <source>
        <strain evidence="2">Wonlab-2016</strain>
    </source>
</reference>
<keyword evidence="3" id="KW-1185">Reference proteome</keyword>
<comment type="caution">
    <text evidence="2">The sequence shown here is derived from an EMBL/GenBank/DDBJ whole genome shotgun (WGS) entry which is preliminary data.</text>
</comment>
<dbReference type="Proteomes" id="UP001519460">
    <property type="component" value="Unassembled WGS sequence"/>
</dbReference>
<organism evidence="2 3">
    <name type="scientific">Batillaria attramentaria</name>
    <dbReference type="NCBI Taxonomy" id="370345"/>
    <lineage>
        <taxon>Eukaryota</taxon>
        <taxon>Metazoa</taxon>
        <taxon>Spiralia</taxon>
        <taxon>Lophotrochozoa</taxon>
        <taxon>Mollusca</taxon>
        <taxon>Gastropoda</taxon>
        <taxon>Caenogastropoda</taxon>
        <taxon>Sorbeoconcha</taxon>
        <taxon>Cerithioidea</taxon>
        <taxon>Batillariidae</taxon>
        <taxon>Batillaria</taxon>
    </lineage>
</organism>
<dbReference type="AlphaFoldDB" id="A0ABD0L2W5"/>
<name>A0ABD0L2W5_9CAEN</name>
<gene>
    <name evidence="2" type="ORF">BaRGS_00015093</name>
</gene>
<protein>
    <recommendedName>
        <fullName evidence="4">Secreted protein</fullName>
    </recommendedName>
</protein>
<proteinExistence type="predicted"/>
<feature type="region of interest" description="Disordered" evidence="1">
    <location>
        <begin position="73"/>
        <end position="93"/>
    </location>
</feature>
<evidence type="ECO:0008006" key="4">
    <source>
        <dbReference type="Google" id="ProtNLM"/>
    </source>
</evidence>
<evidence type="ECO:0000313" key="3">
    <source>
        <dbReference type="Proteomes" id="UP001519460"/>
    </source>
</evidence>